<reference evidence="1 2" key="1">
    <citation type="submission" date="2016-10" db="EMBL/GenBank/DDBJ databases">
        <authorList>
            <person name="de Groot N.N."/>
        </authorList>
    </citation>
    <scope>NUCLEOTIDE SEQUENCE [LARGE SCALE GENOMIC DNA]</scope>
    <source>
        <strain evidence="1 2">TC2-24</strain>
    </source>
</reference>
<sequence length="33" mass="3754">MHKSIGGFCFPMPDNMKRLVILVNSSNKTFNNL</sequence>
<protein>
    <submittedName>
        <fullName evidence="1">Uncharacterized protein</fullName>
    </submittedName>
</protein>
<dbReference type="Proteomes" id="UP000199373">
    <property type="component" value="Unassembled WGS sequence"/>
</dbReference>
<accession>A0A1I0PGW1</accession>
<evidence type="ECO:0000313" key="1">
    <source>
        <dbReference type="EMBL" id="SEW13671.1"/>
    </source>
</evidence>
<evidence type="ECO:0000313" key="2">
    <source>
        <dbReference type="Proteomes" id="UP000199373"/>
    </source>
</evidence>
<dbReference type="AlphaFoldDB" id="A0A1I0PGW1"/>
<keyword evidence="2" id="KW-1185">Reference proteome</keyword>
<gene>
    <name evidence="1" type="ORF">SAMN04487850_1759</name>
</gene>
<organism evidence="1 2">
    <name type="scientific">Prevotella aff. ruminicola Tc2-24</name>
    <dbReference type="NCBI Taxonomy" id="81582"/>
    <lineage>
        <taxon>Bacteria</taxon>
        <taxon>Pseudomonadati</taxon>
        <taxon>Bacteroidota</taxon>
        <taxon>Bacteroidia</taxon>
        <taxon>Bacteroidales</taxon>
        <taxon>Prevotellaceae</taxon>
        <taxon>Prevotella</taxon>
    </lineage>
</organism>
<proteinExistence type="predicted"/>
<name>A0A1I0PGW1_9BACT</name>
<dbReference type="EMBL" id="FOIQ01000004">
    <property type="protein sequence ID" value="SEW13671.1"/>
    <property type="molecule type" value="Genomic_DNA"/>
</dbReference>